<sequence length="146" mass="16388">MLAFSHLDLLVFGISCAYPTLVYTQTPRSSFILQSVESLLQISVVIHRFSTNTTNTMSSEINKSVCQFNPKHWVMWEKEMLAFLEAKHLGLIAKGTYTCPIPMIFERPNKDGSTVNAVTFCPAAPTAEETKLMLDWDLGNTKLLIT</sequence>
<dbReference type="EMBL" id="ML178929">
    <property type="protein sequence ID" value="TFK95144.1"/>
    <property type="molecule type" value="Genomic_DNA"/>
</dbReference>
<evidence type="ECO:0000256" key="1">
    <source>
        <dbReference type="SAM" id="SignalP"/>
    </source>
</evidence>
<name>A0A5C3PZ74_9AGAR</name>
<evidence type="ECO:0000313" key="2">
    <source>
        <dbReference type="EMBL" id="TFK95144.1"/>
    </source>
</evidence>
<keyword evidence="1" id="KW-0732">Signal</keyword>
<organism evidence="2 3">
    <name type="scientific">Pterulicium gracile</name>
    <dbReference type="NCBI Taxonomy" id="1884261"/>
    <lineage>
        <taxon>Eukaryota</taxon>
        <taxon>Fungi</taxon>
        <taxon>Dikarya</taxon>
        <taxon>Basidiomycota</taxon>
        <taxon>Agaricomycotina</taxon>
        <taxon>Agaricomycetes</taxon>
        <taxon>Agaricomycetidae</taxon>
        <taxon>Agaricales</taxon>
        <taxon>Pleurotineae</taxon>
        <taxon>Pterulaceae</taxon>
        <taxon>Pterulicium</taxon>
    </lineage>
</organism>
<keyword evidence="3" id="KW-1185">Reference proteome</keyword>
<dbReference type="Proteomes" id="UP000305067">
    <property type="component" value="Unassembled WGS sequence"/>
</dbReference>
<protein>
    <submittedName>
        <fullName evidence="2">Uncharacterized protein</fullName>
    </submittedName>
</protein>
<gene>
    <name evidence="2" type="ORF">BDV98DRAFT_599006</name>
</gene>
<feature type="chain" id="PRO_5022864850" evidence="1">
    <location>
        <begin position="25"/>
        <end position="146"/>
    </location>
</feature>
<reference evidence="2 3" key="1">
    <citation type="journal article" date="2019" name="Nat. Ecol. Evol.">
        <title>Megaphylogeny resolves global patterns of mushroom evolution.</title>
        <authorList>
            <person name="Varga T."/>
            <person name="Krizsan K."/>
            <person name="Foldi C."/>
            <person name="Dima B."/>
            <person name="Sanchez-Garcia M."/>
            <person name="Sanchez-Ramirez S."/>
            <person name="Szollosi G.J."/>
            <person name="Szarkandi J.G."/>
            <person name="Papp V."/>
            <person name="Albert L."/>
            <person name="Andreopoulos W."/>
            <person name="Angelini C."/>
            <person name="Antonin V."/>
            <person name="Barry K.W."/>
            <person name="Bougher N.L."/>
            <person name="Buchanan P."/>
            <person name="Buyck B."/>
            <person name="Bense V."/>
            <person name="Catcheside P."/>
            <person name="Chovatia M."/>
            <person name="Cooper J."/>
            <person name="Damon W."/>
            <person name="Desjardin D."/>
            <person name="Finy P."/>
            <person name="Geml J."/>
            <person name="Haridas S."/>
            <person name="Hughes K."/>
            <person name="Justo A."/>
            <person name="Karasinski D."/>
            <person name="Kautmanova I."/>
            <person name="Kiss B."/>
            <person name="Kocsube S."/>
            <person name="Kotiranta H."/>
            <person name="LaButti K.M."/>
            <person name="Lechner B.E."/>
            <person name="Liimatainen K."/>
            <person name="Lipzen A."/>
            <person name="Lukacs Z."/>
            <person name="Mihaltcheva S."/>
            <person name="Morgado L.N."/>
            <person name="Niskanen T."/>
            <person name="Noordeloos M.E."/>
            <person name="Ohm R.A."/>
            <person name="Ortiz-Santana B."/>
            <person name="Ovrebo C."/>
            <person name="Racz N."/>
            <person name="Riley R."/>
            <person name="Savchenko A."/>
            <person name="Shiryaev A."/>
            <person name="Soop K."/>
            <person name="Spirin V."/>
            <person name="Szebenyi C."/>
            <person name="Tomsovsky M."/>
            <person name="Tulloss R.E."/>
            <person name="Uehling J."/>
            <person name="Grigoriev I.V."/>
            <person name="Vagvolgyi C."/>
            <person name="Papp T."/>
            <person name="Martin F.M."/>
            <person name="Miettinen O."/>
            <person name="Hibbett D.S."/>
            <person name="Nagy L.G."/>
        </authorList>
    </citation>
    <scope>NUCLEOTIDE SEQUENCE [LARGE SCALE GENOMIC DNA]</scope>
    <source>
        <strain evidence="2 3">CBS 309.79</strain>
    </source>
</reference>
<accession>A0A5C3PZ74</accession>
<proteinExistence type="predicted"/>
<feature type="signal peptide" evidence="1">
    <location>
        <begin position="1"/>
        <end position="24"/>
    </location>
</feature>
<evidence type="ECO:0000313" key="3">
    <source>
        <dbReference type="Proteomes" id="UP000305067"/>
    </source>
</evidence>
<dbReference type="AlphaFoldDB" id="A0A5C3PZ74"/>